<dbReference type="Pfam" id="PF09954">
    <property type="entry name" value="DUF2188"/>
    <property type="match status" value="1"/>
</dbReference>
<comment type="caution">
    <text evidence="1">The sequence shown here is derived from an EMBL/GenBank/DDBJ whole genome shotgun (WGS) entry which is preliminary data.</text>
</comment>
<proteinExistence type="predicted"/>
<dbReference type="RefSeq" id="WP_133286769.1">
    <property type="nucleotide sequence ID" value="NZ_SMSJ01000001.1"/>
</dbReference>
<protein>
    <submittedName>
        <fullName evidence="1">DUF2188 domain-containing protein</fullName>
    </submittedName>
</protein>
<accession>A0A4R5QNB3</accession>
<gene>
    <name evidence="1" type="ORF">E2C06_01325</name>
</gene>
<dbReference type="InterPro" id="IPR018691">
    <property type="entry name" value="DUF2188"/>
</dbReference>
<sequence>MTRIHYRIVQHDGGWAYKLGDVFSEAFATRSAALAAAHRVAREQHVPGNAAYIEFQDETGAWHTEFSAGDDRPEADVES</sequence>
<organism evidence="1 2">
    <name type="scientific">Dankookia rubra</name>
    <dbReference type="NCBI Taxonomy" id="1442381"/>
    <lineage>
        <taxon>Bacteria</taxon>
        <taxon>Pseudomonadati</taxon>
        <taxon>Pseudomonadota</taxon>
        <taxon>Alphaproteobacteria</taxon>
        <taxon>Acetobacterales</taxon>
        <taxon>Roseomonadaceae</taxon>
        <taxon>Dankookia</taxon>
    </lineage>
</organism>
<reference evidence="1 2" key="1">
    <citation type="journal article" date="2016" name="J. Microbiol.">
        <title>Dankookia rubra gen. nov., sp. nov., an alphaproteobacterium isolated from sediment of a shallow stream.</title>
        <authorList>
            <person name="Kim W.H."/>
            <person name="Kim D.H."/>
            <person name="Kang K."/>
            <person name="Ahn T.Y."/>
        </authorList>
    </citation>
    <scope>NUCLEOTIDE SEQUENCE [LARGE SCALE GENOMIC DNA]</scope>
    <source>
        <strain evidence="1 2">JCM30602</strain>
    </source>
</reference>
<keyword evidence="2" id="KW-1185">Reference proteome</keyword>
<dbReference type="AlphaFoldDB" id="A0A4R5QNB3"/>
<dbReference type="EMBL" id="SMSJ01000001">
    <property type="protein sequence ID" value="TDH64613.1"/>
    <property type="molecule type" value="Genomic_DNA"/>
</dbReference>
<dbReference type="OrthoDB" id="7596641at2"/>
<evidence type="ECO:0000313" key="2">
    <source>
        <dbReference type="Proteomes" id="UP000295096"/>
    </source>
</evidence>
<name>A0A4R5QNB3_9PROT</name>
<dbReference type="Proteomes" id="UP000295096">
    <property type="component" value="Unassembled WGS sequence"/>
</dbReference>
<evidence type="ECO:0000313" key="1">
    <source>
        <dbReference type="EMBL" id="TDH64613.1"/>
    </source>
</evidence>